<feature type="compositionally biased region" description="Basic and acidic residues" evidence="1">
    <location>
        <begin position="139"/>
        <end position="150"/>
    </location>
</feature>
<keyword evidence="3" id="KW-1185">Reference proteome</keyword>
<gene>
    <name evidence="2" type="ORF">DI09_46p150</name>
</gene>
<comment type="caution">
    <text evidence="2">The sequence shown here is derived from an EMBL/GenBank/DDBJ whole genome shotgun (WGS) entry which is preliminary data.</text>
</comment>
<organism evidence="2 3">
    <name type="scientific">Mitosporidium daphniae</name>
    <dbReference type="NCBI Taxonomy" id="1485682"/>
    <lineage>
        <taxon>Eukaryota</taxon>
        <taxon>Fungi</taxon>
        <taxon>Fungi incertae sedis</taxon>
        <taxon>Microsporidia</taxon>
        <taxon>Mitosporidium</taxon>
    </lineage>
</organism>
<dbReference type="RefSeq" id="XP_013237492.1">
    <property type="nucleotide sequence ID" value="XM_013382038.1"/>
</dbReference>
<dbReference type="EMBL" id="JMKJ01000410">
    <property type="protein sequence ID" value="KGG51065.1"/>
    <property type="molecule type" value="Genomic_DNA"/>
</dbReference>
<protein>
    <submittedName>
        <fullName evidence="2">Zinc knuckle domain-containing protein</fullName>
    </submittedName>
</protein>
<dbReference type="AlphaFoldDB" id="A0A098VQ02"/>
<feature type="compositionally biased region" description="Basic and acidic residues" evidence="1">
    <location>
        <begin position="54"/>
        <end position="97"/>
    </location>
</feature>
<feature type="compositionally biased region" description="Low complexity" evidence="1">
    <location>
        <begin position="373"/>
        <end position="388"/>
    </location>
</feature>
<proteinExistence type="predicted"/>
<evidence type="ECO:0000313" key="2">
    <source>
        <dbReference type="EMBL" id="KGG51065.1"/>
    </source>
</evidence>
<dbReference type="HOGENOM" id="CLU_711904_0_0_1"/>
<sequence>MLPRNAQFTVSGKPMAPSKCQKCLQDGHWTYECTVAPHYSYRPSRSAILKDPSLKPELLHPPEFHPKTCEPCDELPFREIEQQEEEKKDPNIEEPKPFDINSGNLQANTESDPASQNTVQSGTSLPSRNDTYPGSVFIHQEEQESPEAHRPNHLQENNYKGHNIEGAQREAPHYKVSSGKEKNAADKMEDSKNEAGKNRSEDRYNGRSRSRDEGHYSGRAINRDQDHRNDRAKYEYRHNDRARDDSPRRKRTFEQKRTESSYVRDTGSQSDMLKRKSSYSNQVKGDFEEKNYSRFRADTLKDTNNEAFPKEDYFAHSKQKSFADQNRHPGKPTDQNSRREVLDSMPSRYQREQQNVEHAGTKGCEPLSPPSPCSSSSYLSSSSLDSDN</sequence>
<evidence type="ECO:0000313" key="3">
    <source>
        <dbReference type="Proteomes" id="UP000029725"/>
    </source>
</evidence>
<accession>A0A098VQ02</accession>
<feature type="compositionally biased region" description="Polar residues" evidence="1">
    <location>
        <begin position="101"/>
        <end position="132"/>
    </location>
</feature>
<dbReference type="Proteomes" id="UP000029725">
    <property type="component" value="Unassembled WGS sequence"/>
</dbReference>
<feature type="compositionally biased region" description="Basic and acidic residues" evidence="1">
    <location>
        <begin position="285"/>
        <end position="315"/>
    </location>
</feature>
<feature type="compositionally biased region" description="Basic and acidic residues" evidence="1">
    <location>
        <begin position="167"/>
        <end position="259"/>
    </location>
</feature>
<feature type="region of interest" description="Disordered" evidence="1">
    <location>
        <begin position="54"/>
        <end position="388"/>
    </location>
</feature>
<dbReference type="Pfam" id="PF13917">
    <property type="entry name" value="zf-CCHC_3"/>
    <property type="match status" value="1"/>
</dbReference>
<feature type="compositionally biased region" description="Polar residues" evidence="1">
    <location>
        <begin position="260"/>
        <end position="271"/>
    </location>
</feature>
<dbReference type="VEuPathDB" id="MicrosporidiaDB:DI09_46p150"/>
<name>A0A098VQ02_9MICR</name>
<dbReference type="OrthoDB" id="437973at2759"/>
<evidence type="ECO:0000256" key="1">
    <source>
        <dbReference type="SAM" id="MobiDB-lite"/>
    </source>
</evidence>
<reference evidence="2 3" key="1">
    <citation type="submission" date="2014-04" db="EMBL/GenBank/DDBJ databases">
        <title>A new species of microsporidia sheds light on the evolution of extreme parasitism.</title>
        <authorList>
            <person name="Haag K.L."/>
            <person name="James T.Y."/>
            <person name="Larsson R."/>
            <person name="Schaer T.M."/>
            <person name="Refardt D."/>
            <person name="Pombert J.-F."/>
            <person name="Ebert D."/>
        </authorList>
    </citation>
    <scope>NUCLEOTIDE SEQUENCE [LARGE SCALE GENOMIC DNA]</scope>
    <source>
        <strain evidence="2 3">UGP3</strain>
        <tissue evidence="2">Spores</tissue>
    </source>
</reference>
<dbReference type="GeneID" id="25260049"/>